<evidence type="ECO:0000256" key="1">
    <source>
        <dbReference type="ARBA" id="ARBA00005417"/>
    </source>
</evidence>
<dbReference type="EC" id="7.6.2.9" evidence="5"/>
<keyword evidence="4 5" id="KW-0067">ATP-binding</keyword>
<dbReference type="EMBL" id="WHSC02000017">
    <property type="protein sequence ID" value="MDO6124875.1"/>
    <property type="molecule type" value="Genomic_DNA"/>
</dbReference>
<dbReference type="InterPro" id="IPR051921">
    <property type="entry name" value="ABC_osmolyte_uptake_ATP-bind"/>
</dbReference>
<keyword evidence="3 5" id="KW-0547">Nucleotide-binding</keyword>
<dbReference type="InterPro" id="IPR005892">
    <property type="entry name" value="Gly-betaine_transp_ATP-bd"/>
</dbReference>
<dbReference type="RefSeq" id="WP_244763686.1">
    <property type="nucleotide sequence ID" value="NZ_JALJCJ010000008.1"/>
</dbReference>
<reference evidence="7" key="1">
    <citation type="submission" date="2022-04" db="EMBL/GenBank/DDBJ databases">
        <title>Shinella lacus sp. nov., a novel member of the genus Shinella from water.</title>
        <authorList>
            <person name="Deng Y."/>
        </authorList>
    </citation>
    <scope>NUCLEOTIDE SEQUENCE</scope>
    <source>
        <strain evidence="7">JCM 31239</strain>
    </source>
</reference>
<keyword evidence="5" id="KW-0472">Membrane</keyword>
<evidence type="ECO:0000256" key="4">
    <source>
        <dbReference type="ARBA" id="ARBA00022840"/>
    </source>
</evidence>
<comment type="subunit">
    <text evidence="5">The complex is probably composed of two ATP-binding proteins, two transmembrane proteins and a solute-binding protein.</text>
</comment>
<evidence type="ECO:0000259" key="6">
    <source>
        <dbReference type="PROSITE" id="PS50893"/>
    </source>
</evidence>
<evidence type="ECO:0000313" key="7">
    <source>
        <dbReference type="EMBL" id="MDO6124875.1"/>
    </source>
</evidence>
<dbReference type="InterPro" id="IPR017871">
    <property type="entry name" value="ABC_transporter-like_CS"/>
</dbReference>
<dbReference type="SUPFAM" id="SSF52540">
    <property type="entry name" value="P-loop containing nucleoside triphosphate hydrolases"/>
    <property type="match status" value="1"/>
</dbReference>
<proteinExistence type="inferred from homology"/>
<keyword evidence="5" id="KW-1003">Cell membrane</keyword>
<dbReference type="InterPro" id="IPR003439">
    <property type="entry name" value="ABC_transporter-like_ATP-bd"/>
</dbReference>
<dbReference type="SMART" id="SM00382">
    <property type="entry name" value="AAA"/>
    <property type="match status" value="1"/>
</dbReference>
<dbReference type="Proteomes" id="UP001177080">
    <property type="component" value="Unassembled WGS sequence"/>
</dbReference>
<protein>
    <recommendedName>
        <fullName evidence="5">Quaternary amine transport ATP-binding protein</fullName>
        <ecNumber evidence="5">7.6.2.9</ecNumber>
    </recommendedName>
</protein>
<dbReference type="Pfam" id="PF00005">
    <property type="entry name" value="ABC_tran"/>
    <property type="match status" value="1"/>
</dbReference>
<dbReference type="InterPro" id="IPR003593">
    <property type="entry name" value="AAA+_ATPase"/>
</dbReference>
<gene>
    <name evidence="7" type="ORF">GB928_027200</name>
</gene>
<dbReference type="PROSITE" id="PS00211">
    <property type="entry name" value="ABC_TRANSPORTER_1"/>
    <property type="match status" value="1"/>
</dbReference>
<dbReference type="Gene3D" id="3.40.50.300">
    <property type="entry name" value="P-loop containing nucleotide triphosphate hydrolases"/>
    <property type="match status" value="1"/>
</dbReference>
<dbReference type="GO" id="GO:0005524">
    <property type="term" value="F:ATP binding"/>
    <property type="evidence" value="ECO:0007669"/>
    <property type="project" value="UniProtKB-KW"/>
</dbReference>
<name>A0ABT8XMC7_9HYPH</name>
<dbReference type="PROSITE" id="PS50893">
    <property type="entry name" value="ABC_TRANSPORTER_2"/>
    <property type="match status" value="1"/>
</dbReference>
<keyword evidence="5" id="KW-0997">Cell inner membrane</keyword>
<evidence type="ECO:0000256" key="3">
    <source>
        <dbReference type="ARBA" id="ARBA00022741"/>
    </source>
</evidence>
<dbReference type="InterPro" id="IPR027417">
    <property type="entry name" value="P-loop_NTPase"/>
</dbReference>
<accession>A0ABT8XMC7</accession>
<comment type="catalytic activity">
    <reaction evidence="5">
        <text>a quaternary ammonium(out) + ATP + H2O = a quaternary ammonium(in) + ADP + phosphate + H(+)</text>
        <dbReference type="Rhea" id="RHEA:11036"/>
        <dbReference type="ChEBI" id="CHEBI:15377"/>
        <dbReference type="ChEBI" id="CHEBI:15378"/>
        <dbReference type="ChEBI" id="CHEBI:30616"/>
        <dbReference type="ChEBI" id="CHEBI:35267"/>
        <dbReference type="ChEBI" id="CHEBI:43474"/>
        <dbReference type="ChEBI" id="CHEBI:456216"/>
    </reaction>
</comment>
<comment type="caution">
    <text evidence="7">The sequence shown here is derived from an EMBL/GenBank/DDBJ whole genome shotgun (WGS) entry which is preliminary data.</text>
</comment>
<dbReference type="PANTHER" id="PTHR43869">
    <property type="entry name" value="GLYCINE BETAINE/PROLINE BETAINE TRANSPORT SYSTEM ATP-BINDING PROTEIN PROV"/>
    <property type="match status" value="1"/>
</dbReference>
<keyword evidence="8" id="KW-1185">Reference proteome</keyword>
<evidence type="ECO:0000256" key="5">
    <source>
        <dbReference type="RuleBase" id="RU369116"/>
    </source>
</evidence>
<evidence type="ECO:0000313" key="8">
    <source>
        <dbReference type="Proteomes" id="UP001177080"/>
    </source>
</evidence>
<feature type="domain" description="ABC transporter" evidence="6">
    <location>
        <begin position="46"/>
        <end position="285"/>
    </location>
</feature>
<dbReference type="NCBIfam" id="TIGR01186">
    <property type="entry name" value="proV"/>
    <property type="match status" value="1"/>
</dbReference>
<keyword evidence="2 5" id="KW-0813">Transport</keyword>
<sequence>MNAVPKMQFDTSHFDKARAPVVSCRNVWKVFGHKSVVDRILGDLLAENIDVERARREHGCVVAVKGVSFDVRPSEVFCIMGLSGSGKSTLIRHVNRLIEPTAGDILVDDCSISALDAKALRELRARKIGMVFQNVALLPHRTVEENTYLPLELRGETGAAAHAAVHQALSIVGLAGWEDRYPSELSGGMQQRVGLARALAADADILLMDEPFSALDPLIRKQLQTEFRRLAKTLGKTALFITHDLDEAIRIGDRIAIMRDGQIVQTGSPAEIVLSPVNDYVAQFVEGISPVHFVDAERIMVPATQYPAHAAALLASVVPEGWPVCERGTLLAKLIVLQTESDRPIAIVDGGLVIGVVGPREILIAVGGHEKR</sequence>
<organism evidence="7 8">
    <name type="scientific">Shinella curvata</name>
    <dbReference type="NCBI Taxonomy" id="1817964"/>
    <lineage>
        <taxon>Bacteria</taxon>
        <taxon>Pseudomonadati</taxon>
        <taxon>Pseudomonadota</taxon>
        <taxon>Alphaproteobacteria</taxon>
        <taxon>Hyphomicrobiales</taxon>
        <taxon>Rhizobiaceae</taxon>
        <taxon>Shinella</taxon>
    </lineage>
</organism>
<comment type="similarity">
    <text evidence="1 5">Belongs to the ABC transporter superfamily.</text>
</comment>
<evidence type="ECO:0000256" key="2">
    <source>
        <dbReference type="ARBA" id="ARBA00022448"/>
    </source>
</evidence>
<comment type="subcellular location">
    <subcellularLocation>
        <location evidence="5">Cell inner membrane</location>
        <topology evidence="5">Peripheral membrane protein</topology>
    </subcellularLocation>
</comment>
<dbReference type="PANTHER" id="PTHR43869:SF1">
    <property type="entry name" value="GLYCINE BETAINE_PROLINE BETAINE TRANSPORT SYSTEM ATP-BINDING PROTEIN PROV"/>
    <property type="match status" value="1"/>
</dbReference>